<dbReference type="GO" id="GO:0000166">
    <property type="term" value="F:nucleotide binding"/>
    <property type="evidence" value="ECO:0007669"/>
    <property type="project" value="UniProtKB-KW"/>
</dbReference>
<organism evidence="9 10">
    <name type="scientific">Ascaris lumbricoides</name>
    <name type="common">Giant roundworm</name>
    <dbReference type="NCBI Taxonomy" id="6252"/>
    <lineage>
        <taxon>Eukaryota</taxon>
        <taxon>Metazoa</taxon>
        <taxon>Ecdysozoa</taxon>
        <taxon>Nematoda</taxon>
        <taxon>Chromadorea</taxon>
        <taxon>Rhabditida</taxon>
        <taxon>Spirurina</taxon>
        <taxon>Ascaridomorpha</taxon>
        <taxon>Ascaridoidea</taxon>
        <taxon>Ascarididae</taxon>
        <taxon>Ascaris</taxon>
    </lineage>
</organism>
<dbReference type="InterPro" id="IPR036877">
    <property type="entry name" value="SUI1_dom_sf"/>
</dbReference>
<dbReference type="CDD" id="cd11608">
    <property type="entry name" value="eIF2D_C"/>
    <property type="match status" value="1"/>
</dbReference>
<protein>
    <submittedName>
        <fullName evidence="10">Ligatin</fullName>
    </submittedName>
</protein>
<feature type="compositionally biased region" description="Basic and acidic residues" evidence="6">
    <location>
        <begin position="373"/>
        <end position="382"/>
    </location>
</feature>
<dbReference type="InterPro" id="IPR057429">
    <property type="entry name" value="WH_eIF2D"/>
</dbReference>
<evidence type="ECO:0000256" key="1">
    <source>
        <dbReference type="ARBA" id="ARBA00001436"/>
    </source>
</evidence>
<dbReference type="PROSITE" id="PS50296">
    <property type="entry name" value="SUI1"/>
    <property type="match status" value="1"/>
</dbReference>
<dbReference type="PANTHER" id="PTHR12217">
    <property type="entry name" value="EUKARYOTIC TRANSLATION INITIATION FACTOR 2D"/>
    <property type="match status" value="1"/>
</dbReference>
<dbReference type="Pfam" id="PF00211">
    <property type="entry name" value="Guanylate_cyc"/>
    <property type="match status" value="1"/>
</dbReference>
<dbReference type="Pfam" id="PF01253">
    <property type="entry name" value="SUI1"/>
    <property type="match status" value="1"/>
</dbReference>
<keyword evidence="3" id="KW-0547">Nucleotide-binding</keyword>
<dbReference type="GO" id="GO:0003723">
    <property type="term" value="F:RNA binding"/>
    <property type="evidence" value="ECO:0007669"/>
    <property type="project" value="InterPro"/>
</dbReference>
<dbReference type="GO" id="GO:0004383">
    <property type="term" value="F:guanylate cyclase activity"/>
    <property type="evidence" value="ECO:0007669"/>
    <property type="project" value="UniProtKB-EC"/>
</dbReference>
<dbReference type="InterPro" id="IPR001950">
    <property type="entry name" value="SUI1"/>
</dbReference>
<dbReference type="Gene3D" id="3.30.70.1230">
    <property type="entry name" value="Nucleotide cyclase"/>
    <property type="match status" value="1"/>
</dbReference>
<dbReference type="InterPro" id="IPR036885">
    <property type="entry name" value="SWIB_MDM2_dom_sf"/>
</dbReference>
<dbReference type="SUPFAM" id="SSF47592">
    <property type="entry name" value="SWIB/MDM2 domain"/>
    <property type="match status" value="1"/>
</dbReference>
<dbReference type="InterPro" id="IPR039759">
    <property type="entry name" value="eIF2D_SUI1"/>
</dbReference>
<evidence type="ECO:0000259" key="7">
    <source>
        <dbReference type="PROSITE" id="PS50125"/>
    </source>
</evidence>
<dbReference type="PANTHER" id="PTHR12217:SF4">
    <property type="entry name" value="EUKARYOTIC TRANSLATION INITIATION FACTOR 2D"/>
    <property type="match status" value="1"/>
</dbReference>
<dbReference type="GO" id="GO:0003743">
    <property type="term" value="F:translation initiation factor activity"/>
    <property type="evidence" value="ECO:0007669"/>
    <property type="project" value="InterPro"/>
</dbReference>
<dbReference type="SUPFAM" id="SSF55159">
    <property type="entry name" value="eIF1-like"/>
    <property type="match status" value="1"/>
</dbReference>
<sequence length="731" mass="83302">MRIRLGFHTGPVAAGVVGLTAPRYCLFGDTVNTASRMESTGVPEMIQISDATNEQLLKFYPEFRTVKRGTIAVKVRQKEELDCGLFFEWCRSENVHSRYKFIQVCYKRRILFEWLQSKHNAEVEVFPEASDRKIPKGFEFRRNIRHSDRRLSLCTLNCAMFRKSFVVKSNTNMRNSDRRKLLSRLHFADRISSKAQVAHVRLLNSNGVPLNVYTFDKNPLLFEMEDDPNLYPTVYFTWISPESFPCLLVREQVLSFLENGADLMLPGVIYRRGAFPEFERNYPVTISVVTNNGHLKGPVGVGVALMSSMEMIANGMQGRGVQILHLYRDFLWEFGSRAHPPQIPVPATVVTKPLSEEDFPALDSLTIANEPNRSVEEKKKSEATNGMENVISDEQIEQQEPAVEPEPETMEDLVSLIIVHNFFQLRRCFIAALKYRVTKKAELPLDVGEFYSRYLLPCVPPTRRIDMKKTKFKKFSVFLNEINSNGDGPIVKITSKSKGVDAIAEINWSHPLLVGFEKKDEVTEDMQAEVKPRIRIDEYFAITEPVLPLFRIAAGLSKGDLIETPRVREIITSYVKNRNLTEKNKVILRDDVLNAVVKHDSEAIDWNTLIQKILSRMTKTFVIVTPDGRQMMRKVELPKIAFKVETRSGNKKMTLVNNLSLYGIECKPFCQQVQVGIATSATVVNDAQGCEGPQVTIQGNQVQFVSELLLNEYGVDKKYMSGLDLIPKKRK</sequence>
<dbReference type="CDD" id="cd21156">
    <property type="entry name" value="PUA_eIF2d-like"/>
    <property type="match status" value="1"/>
</dbReference>
<dbReference type="SUPFAM" id="SSF88697">
    <property type="entry name" value="PUA domain-like"/>
    <property type="match status" value="1"/>
</dbReference>
<dbReference type="PROSITE" id="PS50890">
    <property type="entry name" value="PUA"/>
    <property type="match status" value="1"/>
</dbReference>
<dbReference type="InterPro" id="IPR029787">
    <property type="entry name" value="Nucleotide_cyclase"/>
</dbReference>
<dbReference type="Pfam" id="PF25304">
    <property type="entry name" value="WHD_eIF2D"/>
    <property type="match status" value="1"/>
</dbReference>
<dbReference type="InterPro" id="IPR048247">
    <property type="entry name" value="eIF2D_N"/>
</dbReference>
<evidence type="ECO:0000256" key="3">
    <source>
        <dbReference type="ARBA" id="ARBA00022741"/>
    </source>
</evidence>
<dbReference type="InterPro" id="IPR048248">
    <property type="entry name" value="PUA_eIF2d-like"/>
</dbReference>
<dbReference type="WBParaSite" id="ALUE_0001194901-mRNA-1">
    <property type="protein sequence ID" value="ALUE_0001194901-mRNA-1"/>
    <property type="gene ID" value="ALUE_0001194901"/>
</dbReference>
<evidence type="ECO:0000313" key="10">
    <source>
        <dbReference type="WBParaSite" id="ALUE_0001194901-mRNA-1"/>
    </source>
</evidence>
<dbReference type="Gene3D" id="3.10.400.20">
    <property type="match status" value="1"/>
</dbReference>
<evidence type="ECO:0000256" key="2">
    <source>
        <dbReference type="ARBA" id="ARBA00022490"/>
    </source>
</evidence>
<dbReference type="InterPro" id="IPR004521">
    <property type="entry name" value="Uncharacterised_CHP00451"/>
</dbReference>
<feature type="region of interest" description="Disordered" evidence="6">
    <location>
        <begin position="371"/>
        <end position="403"/>
    </location>
</feature>
<dbReference type="AlphaFoldDB" id="A0A9J2PRN3"/>
<dbReference type="Pfam" id="PF26292">
    <property type="entry name" value="PUA_elF2D"/>
    <property type="match status" value="1"/>
</dbReference>
<reference evidence="10" key="1">
    <citation type="submission" date="2023-03" db="UniProtKB">
        <authorList>
            <consortium name="WormBaseParasite"/>
        </authorList>
    </citation>
    <scope>IDENTIFICATION</scope>
</reference>
<dbReference type="InterPro" id="IPR058886">
    <property type="entry name" value="SWIB_eIF2D"/>
</dbReference>
<dbReference type="InterPro" id="IPR039757">
    <property type="entry name" value="EIF2D"/>
</dbReference>
<name>A0A9J2PRN3_ASCLU</name>
<dbReference type="CDD" id="cd11610">
    <property type="entry name" value="eIF2D_N"/>
    <property type="match status" value="1"/>
</dbReference>
<dbReference type="GO" id="GO:0035556">
    <property type="term" value="P:intracellular signal transduction"/>
    <property type="evidence" value="ECO:0007669"/>
    <property type="project" value="InterPro"/>
</dbReference>
<comment type="catalytic activity">
    <reaction evidence="1">
        <text>GTP = 3',5'-cyclic GMP + diphosphate</text>
        <dbReference type="Rhea" id="RHEA:13665"/>
        <dbReference type="ChEBI" id="CHEBI:33019"/>
        <dbReference type="ChEBI" id="CHEBI:37565"/>
        <dbReference type="ChEBI" id="CHEBI:57746"/>
        <dbReference type="EC" id="4.6.1.2"/>
    </reaction>
</comment>
<dbReference type="InterPro" id="IPR041366">
    <property type="entry name" value="Pre-PUA"/>
</dbReference>
<dbReference type="Proteomes" id="UP000036681">
    <property type="component" value="Unplaced"/>
</dbReference>
<evidence type="ECO:0000256" key="5">
    <source>
        <dbReference type="RuleBase" id="RU000405"/>
    </source>
</evidence>
<dbReference type="Pfam" id="PF17832">
    <property type="entry name" value="Pre-PUA"/>
    <property type="match status" value="1"/>
</dbReference>
<evidence type="ECO:0000313" key="9">
    <source>
        <dbReference type="Proteomes" id="UP000036681"/>
    </source>
</evidence>
<dbReference type="InterPro" id="IPR018297">
    <property type="entry name" value="A/G_cyclase_CS"/>
</dbReference>
<feature type="domain" description="Guanylate cyclase" evidence="7">
    <location>
        <begin position="1"/>
        <end position="38"/>
    </location>
</feature>
<proteinExistence type="inferred from homology"/>
<keyword evidence="2" id="KW-0963">Cytoplasm</keyword>
<evidence type="ECO:0000256" key="4">
    <source>
        <dbReference type="ARBA" id="ARBA00023239"/>
    </source>
</evidence>
<evidence type="ECO:0000256" key="6">
    <source>
        <dbReference type="SAM" id="MobiDB-lite"/>
    </source>
</evidence>
<dbReference type="InterPro" id="IPR015947">
    <property type="entry name" value="PUA-like_sf"/>
</dbReference>
<evidence type="ECO:0000259" key="8">
    <source>
        <dbReference type="PROSITE" id="PS50296"/>
    </source>
</evidence>
<dbReference type="SUPFAM" id="SSF55073">
    <property type="entry name" value="Nucleotide cyclase"/>
    <property type="match status" value="1"/>
</dbReference>
<feature type="domain" description="SUI1" evidence="8">
    <location>
        <begin position="640"/>
        <end position="713"/>
    </location>
</feature>
<dbReference type="InterPro" id="IPR001054">
    <property type="entry name" value="A/G_cyclase"/>
</dbReference>
<dbReference type="GO" id="GO:0001731">
    <property type="term" value="P:formation of translation preinitiation complex"/>
    <property type="evidence" value="ECO:0007669"/>
    <property type="project" value="InterPro"/>
</dbReference>
<accession>A0A9J2PRN3</accession>
<comment type="similarity">
    <text evidence="5">Belongs to the adenylyl cyclase class-4/guanylyl cyclase family.</text>
</comment>
<dbReference type="CDD" id="cd07302">
    <property type="entry name" value="CHD"/>
    <property type="match status" value="1"/>
</dbReference>
<dbReference type="PROSITE" id="PS00452">
    <property type="entry name" value="GUANYLATE_CYCLASE_1"/>
    <property type="match status" value="1"/>
</dbReference>
<keyword evidence="4 5" id="KW-0456">Lyase</keyword>
<dbReference type="PROSITE" id="PS50125">
    <property type="entry name" value="GUANYLATE_CYCLASE_2"/>
    <property type="match status" value="1"/>
</dbReference>
<dbReference type="NCBIfam" id="TIGR00451">
    <property type="entry name" value="unchar_dom_2"/>
    <property type="match status" value="1"/>
</dbReference>
<dbReference type="Pfam" id="PF26291">
    <property type="entry name" value="SWIB_eIF2D"/>
    <property type="match status" value="1"/>
</dbReference>
<keyword evidence="9" id="KW-1185">Reference proteome</keyword>
<dbReference type="Gene3D" id="3.30.780.10">
    <property type="entry name" value="SUI1-like domain"/>
    <property type="match status" value="1"/>
</dbReference>